<accession>A0AAW0QKG4</accession>
<evidence type="ECO:0000313" key="2">
    <source>
        <dbReference type="Proteomes" id="UP001392437"/>
    </source>
</evidence>
<comment type="caution">
    <text evidence="1">The sequence shown here is derived from an EMBL/GenBank/DDBJ whole genome shotgun (WGS) entry which is preliminary data.</text>
</comment>
<protein>
    <submittedName>
        <fullName evidence="1">Uncharacterized protein</fullName>
    </submittedName>
</protein>
<keyword evidence="2" id="KW-1185">Reference proteome</keyword>
<gene>
    <name evidence="1" type="ORF">PG999_009142</name>
</gene>
<name>A0AAW0QKG4_9PEZI</name>
<reference evidence="1 2" key="1">
    <citation type="submission" date="2023-01" db="EMBL/GenBank/DDBJ databases">
        <title>Analysis of 21 Apiospora genomes using comparative genomics revels a genus with tremendous synthesis potential of carbohydrate active enzymes and secondary metabolites.</title>
        <authorList>
            <person name="Sorensen T."/>
        </authorList>
    </citation>
    <scope>NUCLEOTIDE SEQUENCE [LARGE SCALE GENOMIC DNA]</scope>
    <source>
        <strain evidence="1 2">CBS 117206</strain>
    </source>
</reference>
<evidence type="ECO:0000313" key="1">
    <source>
        <dbReference type="EMBL" id="KAK8105783.1"/>
    </source>
</evidence>
<organism evidence="1 2">
    <name type="scientific">Apiospora kogelbergensis</name>
    <dbReference type="NCBI Taxonomy" id="1337665"/>
    <lineage>
        <taxon>Eukaryota</taxon>
        <taxon>Fungi</taxon>
        <taxon>Dikarya</taxon>
        <taxon>Ascomycota</taxon>
        <taxon>Pezizomycotina</taxon>
        <taxon>Sordariomycetes</taxon>
        <taxon>Xylariomycetidae</taxon>
        <taxon>Amphisphaeriales</taxon>
        <taxon>Apiosporaceae</taxon>
        <taxon>Apiospora</taxon>
    </lineage>
</organism>
<proteinExistence type="predicted"/>
<sequence>MHLPVLSDTPLCHPNCCLSLSTPLLETLKSELYRNDVDNAGKPPVPPGLILSVGCGSGLLENLLHSHLTRGDPDVAEVLSVEGAEVATAATTIMSYLPEDRANTVPGTWALCRRAEDATALLFVYPRSVDLVKRYVDAFFARDKARTIIWLGPQADWDVFRPALEGHNGPLPEAPLKVREGSSCGVGEYEMMAVLQAPTPIP</sequence>
<dbReference type="EMBL" id="JAQQWP010000008">
    <property type="protein sequence ID" value="KAK8105783.1"/>
    <property type="molecule type" value="Genomic_DNA"/>
</dbReference>
<dbReference type="AlphaFoldDB" id="A0AAW0QKG4"/>
<dbReference type="Proteomes" id="UP001392437">
    <property type="component" value="Unassembled WGS sequence"/>
</dbReference>